<keyword evidence="1" id="KW-0479">Metal-binding</keyword>
<evidence type="ECO:0000256" key="5">
    <source>
        <dbReference type="ARBA" id="ARBA00023015"/>
    </source>
</evidence>
<dbReference type="GO" id="GO:0005634">
    <property type="term" value="C:nucleus"/>
    <property type="evidence" value="ECO:0007669"/>
    <property type="project" value="TreeGrafter"/>
</dbReference>
<evidence type="ECO:0000313" key="10">
    <source>
        <dbReference type="EMBL" id="TYH94145.1"/>
    </source>
</evidence>
<accession>A0A5D2MSB3</accession>
<dbReference type="GO" id="GO:0003700">
    <property type="term" value="F:DNA-binding transcription factor activity"/>
    <property type="evidence" value="ECO:0007669"/>
    <property type="project" value="InterPro"/>
</dbReference>
<dbReference type="SUPFAM" id="SSF57667">
    <property type="entry name" value="beta-beta-alpha zinc fingers"/>
    <property type="match status" value="1"/>
</dbReference>
<feature type="compositionally biased region" description="Polar residues" evidence="8">
    <location>
        <begin position="7"/>
        <end position="16"/>
    </location>
</feature>
<dbReference type="InterPro" id="IPR036236">
    <property type="entry name" value="Znf_C2H2_sf"/>
</dbReference>
<dbReference type="GO" id="GO:0008270">
    <property type="term" value="F:zinc ion binding"/>
    <property type="evidence" value="ECO:0007669"/>
    <property type="project" value="UniProtKB-KW"/>
</dbReference>
<feature type="region of interest" description="Disordered" evidence="8">
    <location>
        <begin position="1"/>
        <end position="23"/>
    </location>
</feature>
<keyword evidence="4" id="KW-0862">Zinc</keyword>
<dbReference type="AlphaFoldDB" id="A0A5D2MSB3"/>
<keyword evidence="3 7" id="KW-0863">Zinc-finger</keyword>
<keyword evidence="11" id="KW-1185">Reference proteome</keyword>
<dbReference type="PROSITE" id="PS50157">
    <property type="entry name" value="ZINC_FINGER_C2H2_2"/>
    <property type="match status" value="1"/>
</dbReference>
<evidence type="ECO:0000256" key="8">
    <source>
        <dbReference type="SAM" id="MobiDB-lite"/>
    </source>
</evidence>
<organism evidence="10 11">
    <name type="scientific">Gossypium tomentosum</name>
    <name type="common">Hawaiian cotton</name>
    <name type="synonym">Gossypium sandvicense</name>
    <dbReference type="NCBI Taxonomy" id="34277"/>
    <lineage>
        <taxon>Eukaryota</taxon>
        <taxon>Viridiplantae</taxon>
        <taxon>Streptophyta</taxon>
        <taxon>Embryophyta</taxon>
        <taxon>Tracheophyta</taxon>
        <taxon>Spermatophyta</taxon>
        <taxon>Magnoliopsida</taxon>
        <taxon>eudicotyledons</taxon>
        <taxon>Gunneridae</taxon>
        <taxon>Pentapetalae</taxon>
        <taxon>rosids</taxon>
        <taxon>malvids</taxon>
        <taxon>Malvales</taxon>
        <taxon>Malvaceae</taxon>
        <taxon>Malvoideae</taxon>
        <taxon>Gossypium</taxon>
    </lineage>
</organism>
<proteinExistence type="predicted"/>
<dbReference type="Proteomes" id="UP000322667">
    <property type="component" value="Chromosome A12"/>
</dbReference>
<dbReference type="SMART" id="SM00355">
    <property type="entry name" value="ZnF_C2H2"/>
    <property type="match status" value="1"/>
</dbReference>
<evidence type="ECO:0000256" key="1">
    <source>
        <dbReference type="ARBA" id="ARBA00022723"/>
    </source>
</evidence>
<sequence>MALEALNSPTMPTPFTNKYDDIDNWKKGKRSKRLRTDSPTTPTTEEEYLALCLIMLARGSPQGAAHHHPHSSSSSAHPLHLNLSYKCSVCDKAFPSYQALGGHKASHRKPSTAQNPSITTETNAAGSSGRGRSHKCTIATSLSLRVKPWEATNAATTKVATTTAAVTRAVA</sequence>
<dbReference type="PROSITE" id="PS00028">
    <property type="entry name" value="ZINC_FINGER_C2H2_1"/>
    <property type="match status" value="1"/>
</dbReference>
<evidence type="ECO:0000256" key="2">
    <source>
        <dbReference type="ARBA" id="ARBA00022737"/>
    </source>
</evidence>
<dbReference type="Gene3D" id="3.30.160.60">
    <property type="entry name" value="Classic Zinc Finger"/>
    <property type="match status" value="1"/>
</dbReference>
<dbReference type="Pfam" id="PF13912">
    <property type="entry name" value="zf-C2H2_6"/>
    <property type="match status" value="1"/>
</dbReference>
<keyword evidence="5" id="KW-0805">Transcription regulation</keyword>
<feature type="region of interest" description="Disordered" evidence="8">
    <location>
        <begin position="101"/>
        <end position="134"/>
    </location>
</feature>
<evidence type="ECO:0000256" key="6">
    <source>
        <dbReference type="ARBA" id="ARBA00023163"/>
    </source>
</evidence>
<evidence type="ECO:0000313" key="11">
    <source>
        <dbReference type="Proteomes" id="UP000322667"/>
    </source>
</evidence>
<dbReference type="PANTHER" id="PTHR45988:SF90">
    <property type="entry name" value="ZINC FINGER PROTEIN ZAT10-LIKE"/>
    <property type="match status" value="1"/>
</dbReference>
<dbReference type="InterPro" id="IPR044653">
    <property type="entry name" value="AZF1/2/3-like"/>
</dbReference>
<reference evidence="10 11" key="1">
    <citation type="submission" date="2019-07" db="EMBL/GenBank/DDBJ databases">
        <title>WGS assembly of Gossypium tomentosum.</title>
        <authorList>
            <person name="Chen Z.J."/>
            <person name="Sreedasyam A."/>
            <person name="Ando A."/>
            <person name="Song Q."/>
            <person name="De L."/>
            <person name="Hulse-Kemp A."/>
            <person name="Ding M."/>
            <person name="Ye W."/>
            <person name="Kirkbride R."/>
            <person name="Jenkins J."/>
            <person name="Plott C."/>
            <person name="Lovell J."/>
            <person name="Lin Y.-M."/>
            <person name="Vaughn R."/>
            <person name="Liu B."/>
            <person name="Li W."/>
            <person name="Simpson S."/>
            <person name="Scheffler B."/>
            <person name="Saski C."/>
            <person name="Grover C."/>
            <person name="Hu G."/>
            <person name="Conover J."/>
            <person name="Carlson J."/>
            <person name="Shu S."/>
            <person name="Boston L."/>
            <person name="Williams M."/>
            <person name="Peterson D."/>
            <person name="Mcgee K."/>
            <person name="Jones D."/>
            <person name="Wendel J."/>
            <person name="Stelly D."/>
            <person name="Grimwood J."/>
            <person name="Schmutz J."/>
        </authorList>
    </citation>
    <scope>NUCLEOTIDE SEQUENCE [LARGE SCALE GENOMIC DNA]</scope>
    <source>
        <strain evidence="10">7179.01</strain>
    </source>
</reference>
<dbReference type="GO" id="GO:0000976">
    <property type="term" value="F:transcription cis-regulatory region binding"/>
    <property type="evidence" value="ECO:0007669"/>
    <property type="project" value="TreeGrafter"/>
</dbReference>
<evidence type="ECO:0000259" key="9">
    <source>
        <dbReference type="PROSITE" id="PS50157"/>
    </source>
</evidence>
<gene>
    <name evidence="10" type="ORF">ES332_A12G020900v1</name>
</gene>
<feature type="domain" description="C2H2-type" evidence="9">
    <location>
        <begin position="85"/>
        <end position="112"/>
    </location>
</feature>
<feature type="compositionally biased region" description="Polar residues" evidence="8">
    <location>
        <begin position="111"/>
        <end position="126"/>
    </location>
</feature>
<evidence type="ECO:0000256" key="3">
    <source>
        <dbReference type="ARBA" id="ARBA00022771"/>
    </source>
</evidence>
<keyword evidence="2" id="KW-0677">Repeat</keyword>
<protein>
    <recommendedName>
        <fullName evidence="9">C2H2-type domain-containing protein</fullName>
    </recommendedName>
</protein>
<evidence type="ECO:0000256" key="7">
    <source>
        <dbReference type="PROSITE-ProRule" id="PRU00042"/>
    </source>
</evidence>
<dbReference type="EMBL" id="CM017621">
    <property type="protein sequence ID" value="TYH94145.1"/>
    <property type="molecule type" value="Genomic_DNA"/>
</dbReference>
<keyword evidence="6" id="KW-0804">Transcription</keyword>
<name>A0A5D2MSB3_GOSTO</name>
<dbReference type="InterPro" id="IPR013087">
    <property type="entry name" value="Znf_C2H2_type"/>
</dbReference>
<evidence type="ECO:0000256" key="4">
    <source>
        <dbReference type="ARBA" id="ARBA00022833"/>
    </source>
</evidence>
<dbReference type="PANTHER" id="PTHR45988">
    <property type="entry name" value="C2H2 TYPE ZINC FINGER TRANSCRIPTION FACTOR FAMILY-RELATED"/>
    <property type="match status" value="1"/>
</dbReference>